<keyword evidence="15" id="KW-1185">Reference proteome</keyword>
<proteinExistence type="inferred from homology"/>
<evidence type="ECO:0000256" key="6">
    <source>
        <dbReference type="ARBA" id="ARBA00022741"/>
    </source>
</evidence>
<evidence type="ECO:0000256" key="3">
    <source>
        <dbReference type="ARBA" id="ARBA00022516"/>
    </source>
</evidence>
<dbReference type="RefSeq" id="WP_233097744.1">
    <property type="nucleotide sequence ID" value="NZ_BKZW01000001.1"/>
</dbReference>
<evidence type="ECO:0000256" key="9">
    <source>
        <dbReference type="ARBA" id="ARBA00022842"/>
    </source>
</evidence>
<dbReference type="InterPro" id="IPR050187">
    <property type="entry name" value="Lipid_Phosphate_FormReg"/>
</dbReference>
<dbReference type="EMBL" id="BKZW01000001">
    <property type="protein sequence ID" value="GER89519.1"/>
    <property type="molecule type" value="Genomic_DNA"/>
</dbReference>
<keyword evidence="3" id="KW-0444">Lipid biosynthesis</keyword>
<dbReference type="InterPro" id="IPR002123">
    <property type="entry name" value="Plipid/glycerol_acylTrfase"/>
</dbReference>
<dbReference type="AlphaFoldDB" id="A0A5J4KTY5"/>
<dbReference type="SUPFAM" id="SSF69593">
    <property type="entry name" value="Glycerol-3-phosphate (1)-acyltransferase"/>
    <property type="match status" value="1"/>
</dbReference>
<keyword evidence="8" id="KW-0067">ATP-binding</keyword>
<dbReference type="Gene3D" id="2.60.200.40">
    <property type="match status" value="1"/>
</dbReference>
<dbReference type="Pfam" id="PF19279">
    <property type="entry name" value="YegS_C"/>
    <property type="match status" value="1"/>
</dbReference>
<evidence type="ECO:0000256" key="1">
    <source>
        <dbReference type="ARBA" id="ARBA00001946"/>
    </source>
</evidence>
<evidence type="ECO:0000256" key="8">
    <source>
        <dbReference type="ARBA" id="ARBA00022840"/>
    </source>
</evidence>
<feature type="domain" description="DAGKc" evidence="13">
    <location>
        <begin position="4"/>
        <end position="134"/>
    </location>
</feature>
<dbReference type="GO" id="GO:0016746">
    <property type="term" value="F:acyltransferase activity"/>
    <property type="evidence" value="ECO:0007669"/>
    <property type="project" value="InterPro"/>
</dbReference>
<dbReference type="Pfam" id="PF01553">
    <property type="entry name" value="Acyltransferase"/>
    <property type="match status" value="1"/>
</dbReference>
<comment type="similarity">
    <text evidence="2">Belongs to the diacylglycerol/lipid kinase family.</text>
</comment>
<dbReference type="InterPro" id="IPR017438">
    <property type="entry name" value="ATP-NAD_kinase_N"/>
</dbReference>
<keyword evidence="4" id="KW-0808">Transferase</keyword>
<keyword evidence="5" id="KW-0479">Metal-binding</keyword>
<dbReference type="InterPro" id="IPR045540">
    <property type="entry name" value="YegS/DAGK_C"/>
</dbReference>
<dbReference type="NCBIfam" id="TIGR00147">
    <property type="entry name" value="YegS/Rv2252/BmrU family lipid kinase"/>
    <property type="match status" value="1"/>
</dbReference>
<dbReference type="GO" id="GO:0008654">
    <property type="term" value="P:phospholipid biosynthetic process"/>
    <property type="evidence" value="ECO:0007669"/>
    <property type="project" value="UniProtKB-KW"/>
</dbReference>
<keyword evidence="7" id="KW-0418">Kinase</keyword>
<evidence type="ECO:0000313" key="14">
    <source>
        <dbReference type="EMBL" id="GER89519.1"/>
    </source>
</evidence>
<dbReference type="InterPro" id="IPR016064">
    <property type="entry name" value="NAD/diacylglycerol_kinase_sf"/>
</dbReference>
<evidence type="ECO:0000256" key="10">
    <source>
        <dbReference type="ARBA" id="ARBA00023098"/>
    </source>
</evidence>
<comment type="caution">
    <text evidence="14">The sequence shown here is derived from an EMBL/GenBank/DDBJ whole genome shotgun (WGS) entry which is preliminary data.</text>
</comment>
<evidence type="ECO:0000256" key="4">
    <source>
        <dbReference type="ARBA" id="ARBA00022679"/>
    </source>
</evidence>
<keyword evidence="9" id="KW-0460">Magnesium</keyword>
<evidence type="ECO:0000256" key="12">
    <source>
        <dbReference type="ARBA" id="ARBA00023264"/>
    </source>
</evidence>
<keyword evidence="6" id="KW-0547">Nucleotide-binding</keyword>
<dbReference type="InterPro" id="IPR005218">
    <property type="entry name" value="Diacylglycerol/lipid_kinase"/>
</dbReference>
<dbReference type="Pfam" id="PF00781">
    <property type="entry name" value="DAGK_cat"/>
    <property type="match status" value="1"/>
</dbReference>
<dbReference type="Gene3D" id="3.40.50.10330">
    <property type="entry name" value="Probable inorganic polyphosphate/atp-NAD kinase, domain 1"/>
    <property type="match status" value="1"/>
</dbReference>
<name>A0A5J4KTY5_9CHLR</name>
<keyword evidence="12" id="KW-1208">Phospholipid metabolism</keyword>
<dbReference type="Proteomes" id="UP000326912">
    <property type="component" value="Unassembled WGS sequence"/>
</dbReference>
<reference evidence="14 15" key="1">
    <citation type="submission" date="2019-10" db="EMBL/GenBank/DDBJ databases">
        <title>Dictyobacter vulcani sp. nov., within the class Ktedonobacteria, isolated from soil of volcanic Mt. Zao.</title>
        <authorList>
            <person name="Zheng Y."/>
            <person name="Wang C.M."/>
            <person name="Sakai Y."/>
            <person name="Abe K."/>
            <person name="Yokota A."/>
            <person name="Yabe S."/>
        </authorList>
    </citation>
    <scope>NUCLEOTIDE SEQUENCE [LARGE SCALE GENOMIC DNA]</scope>
    <source>
        <strain evidence="14 15">W12</strain>
    </source>
</reference>
<keyword evidence="10" id="KW-0443">Lipid metabolism</keyword>
<evidence type="ECO:0000256" key="7">
    <source>
        <dbReference type="ARBA" id="ARBA00022777"/>
    </source>
</evidence>
<accession>A0A5J4KTY5</accession>
<dbReference type="SMART" id="SM00046">
    <property type="entry name" value="DAGKc"/>
    <property type="match status" value="1"/>
</dbReference>
<evidence type="ECO:0000256" key="2">
    <source>
        <dbReference type="ARBA" id="ARBA00005983"/>
    </source>
</evidence>
<sequence length="530" mass="59004">METTASSQPLVILNPAARHGKVDLYRTLVRSRAKQENAEYIETSAPGEARERARQAAMQNRPVIIVGGDGSVNEVVNGLLSVSQRVPLGIIPAGSGCDFAWNTLKLPRDPQAAVERAFNGRLIDVDAGQVNERYFANSFSVGLDADIAVAAGSLKKYLRLSGMPLYYTSTLRQLFFGYHRCPWLKFSLDDDREGHMQEQRFVLMAVTTGPTYGAGFRINPQADHTDGLFDICTIRYAPLLRALRLLPIVQKGEHGDLSEVTFYRARTVHIESRKSVNIQLDGETMSASSFECHHPAESVVGARMKQATSYGSGRMGRIIYNTLRPVARLLIFLVCRLSVRGSEHVPVNGPLLLVSNHLSWFDPLLVVGVLPRRTWFFAKQELFSWPIVGWLARRTEQIPVHRGKSDRAALEQALAYLHEQRALLIFPEGTVAEEEQMLAAYTGVAMLALRSGATVLPIALSGTRRIWNLRDGIRPAVSVRFGEPYVPAISPDLTRKEALRNSTQEMMLRIAAMLPPEQQGAYRDLLMEEV</sequence>
<dbReference type="CDD" id="cd07989">
    <property type="entry name" value="LPLAT_AGPAT-like"/>
    <property type="match status" value="1"/>
</dbReference>
<keyword evidence="11" id="KW-0594">Phospholipid biosynthesis</keyword>
<evidence type="ECO:0000259" key="13">
    <source>
        <dbReference type="PROSITE" id="PS50146"/>
    </source>
</evidence>
<dbReference type="SUPFAM" id="SSF111331">
    <property type="entry name" value="NAD kinase/diacylglycerol kinase-like"/>
    <property type="match status" value="1"/>
</dbReference>
<dbReference type="GO" id="GO:0005524">
    <property type="term" value="F:ATP binding"/>
    <property type="evidence" value="ECO:0007669"/>
    <property type="project" value="UniProtKB-KW"/>
</dbReference>
<evidence type="ECO:0000256" key="5">
    <source>
        <dbReference type="ARBA" id="ARBA00022723"/>
    </source>
</evidence>
<dbReference type="GO" id="GO:0005886">
    <property type="term" value="C:plasma membrane"/>
    <property type="evidence" value="ECO:0007669"/>
    <property type="project" value="TreeGrafter"/>
</dbReference>
<organism evidence="14 15">
    <name type="scientific">Dictyobacter vulcani</name>
    <dbReference type="NCBI Taxonomy" id="2607529"/>
    <lineage>
        <taxon>Bacteria</taxon>
        <taxon>Bacillati</taxon>
        <taxon>Chloroflexota</taxon>
        <taxon>Ktedonobacteria</taxon>
        <taxon>Ktedonobacterales</taxon>
        <taxon>Dictyobacteraceae</taxon>
        <taxon>Dictyobacter</taxon>
    </lineage>
</organism>
<dbReference type="PROSITE" id="PS50146">
    <property type="entry name" value="DAGK"/>
    <property type="match status" value="1"/>
</dbReference>
<dbReference type="GO" id="GO:0004143">
    <property type="term" value="F:ATP-dependent diacylglycerol kinase activity"/>
    <property type="evidence" value="ECO:0007669"/>
    <property type="project" value="TreeGrafter"/>
</dbReference>
<evidence type="ECO:0000313" key="15">
    <source>
        <dbReference type="Proteomes" id="UP000326912"/>
    </source>
</evidence>
<gene>
    <name evidence="14" type="ORF">KDW_36810</name>
</gene>
<dbReference type="InterPro" id="IPR001206">
    <property type="entry name" value="Diacylglycerol_kinase_cat_dom"/>
</dbReference>
<dbReference type="PANTHER" id="PTHR12358:SF106">
    <property type="entry name" value="LIPID KINASE YEGS"/>
    <property type="match status" value="1"/>
</dbReference>
<protein>
    <recommendedName>
        <fullName evidence="13">DAGKc domain-containing protein</fullName>
    </recommendedName>
</protein>
<comment type="cofactor">
    <cofactor evidence="1">
        <name>Mg(2+)</name>
        <dbReference type="ChEBI" id="CHEBI:18420"/>
    </cofactor>
</comment>
<dbReference type="GO" id="GO:0046872">
    <property type="term" value="F:metal ion binding"/>
    <property type="evidence" value="ECO:0007669"/>
    <property type="project" value="UniProtKB-KW"/>
</dbReference>
<evidence type="ECO:0000256" key="11">
    <source>
        <dbReference type="ARBA" id="ARBA00023209"/>
    </source>
</evidence>
<dbReference type="PANTHER" id="PTHR12358">
    <property type="entry name" value="SPHINGOSINE KINASE"/>
    <property type="match status" value="1"/>
</dbReference>
<dbReference type="SMART" id="SM00563">
    <property type="entry name" value="PlsC"/>
    <property type="match status" value="1"/>
</dbReference>